<evidence type="ECO:0000313" key="9">
    <source>
        <dbReference type="Proteomes" id="UP000427906"/>
    </source>
</evidence>
<dbReference type="SUPFAM" id="SSF46894">
    <property type="entry name" value="C-terminal effector domain of the bipartite response regulators"/>
    <property type="match status" value="1"/>
</dbReference>
<dbReference type="GO" id="GO:0000160">
    <property type="term" value="P:phosphorelay signal transduction system"/>
    <property type="evidence" value="ECO:0007669"/>
    <property type="project" value="InterPro"/>
</dbReference>
<feature type="modified residue" description="4-aspartylphosphate" evidence="5">
    <location>
        <position position="57"/>
    </location>
</feature>
<dbReference type="SUPFAM" id="SSF52172">
    <property type="entry name" value="CheY-like"/>
    <property type="match status" value="1"/>
</dbReference>
<evidence type="ECO:0000256" key="5">
    <source>
        <dbReference type="PROSITE-ProRule" id="PRU00169"/>
    </source>
</evidence>
<gene>
    <name evidence="8" type="ORF">DSCA_00450</name>
</gene>
<dbReference type="Proteomes" id="UP000427906">
    <property type="component" value="Chromosome"/>
</dbReference>
<dbReference type="Pfam" id="PF00072">
    <property type="entry name" value="Response_reg"/>
    <property type="match status" value="1"/>
</dbReference>
<dbReference type="CDD" id="cd17535">
    <property type="entry name" value="REC_NarL-like"/>
    <property type="match status" value="1"/>
</dbReference>
<dbReference type="KEGG" id="dalk:DSCA_00450"/>
<keyword evidence="3 8" id="KW-0238">DNA-binding</keyword>
<dbReference type="InterPro" id="IPR016032">
    <property type="entry name" value="Sig_transdc_resp-reg_C-effctor"/>
</dbReference>
<feature type="domain" description="Response regulatory" evidence="7">
    <location>
        <begin position="6"/>
        <end position="122"/>
    </location>
</feature>
<dbReference type="InterPro" id="IPR039420">
    <property type="entry name" value="WalR-like"/>
</dbReference>
<dbReference type="EMBL" id="AP021874">
    <property type="protein sequence ID" value="BBO66115.1"/>
    <property type="molecule type" value="Genomic_DNA"/>
</dbReference>
<dbReference type="PROSITE" id="PS50110">
    <property type="entry name" value="RESPONSE_REGULATORY"/>
    <property type="match status" value="1"/>
</dbReference>
<dbReference type="PANTHER" id="PTHR43214">
    <property type="entry name" value="TWO-COMPONENT RESPONSE REGULATOR"/>
    <property type="match status" value="1"/>
</dbReference>
<evidence type="ECO:0000256" key="2">
    <source>
        <dbReference type="ARBA" id="ARBA00023015"/>
    </source>
</evidence>
<dbReference type="InterPro" id="IPR001789">
    <property type="entry name" value="Sig_transdc_resp-reg_receiver"/>
</dbReference>
<keyword evidence="1 5" id="KW-0597">Phosphoprotein</keyword>
<keyword evidence="2" id="KW-0805">Transcription regulation</keyword>
<dbReference type="Gene3D" id="3.40.50.2300">
    <property type="match status" value="1"/>
</dbReference>
<evidence type="ECO:0000259" key="7">
    <source>
        <dbReference type="PROSITE" id="PS50110"/>
    </source>
</evidence>
<dbReference type="PRINTS" id="PR00038">
    <property type="entry name" value="HTHLUXR"/>
</dbReference>
<dbReference type="GO" id="GO:0003677">
    <property type="term" value="F:DNA binding"/>
    <property type="evidence" value="ECO:0007669"/>
    <property type="project" value="UniProtKB-KW"/>
</dbReference>
<proteinExistence type="predicted"/>
<dbReference type="PANTHER" id="PTHR43214:SF41">
    <property type="entry name" value="NITRATE_NITRITE RESPONSE REGULATOR PROTEIN NARP"/>
    <property type="match status" value="1"/>
</dbReference>
<dbReference type="AlphaFoldDB" id="A0A5K7YCG8"/>
<reference evidence="8 9" key="1">
    <citation type="submission" date="2019-11" db="EMBL/GenBank/DDBJ databases">
        <title>Comparative genomics of hydrocarbon-degrading Desulfosarcina strains.</title>
        <authorList>
            <person name="Watanabe M."/>
            <person name="Kojima H."/>
            <person name="Fukui M."/>
        </authorList>
    </citation>
    <scope>NUCLEOTIDE SEQUENCE [LARGE SCALE GENOMIC DNA]</scope>
    <source>
        <strain evidence="8 9">PL12</strain>
    </source>
</reference>
<dbReference type="InterPro" id="IPR011006">
    <property type="entry name" value="CheY-like_superfamily"/>
</dbReference>
<evidence type="ECO:0000259" key="6">
    <source>
        <dbReference type="PROSITE" id="PS50043"/>
    </source>
</evidence>
<dbReference type="PROSITE" id="PS50043">
    <property type="entry name" value="HTH_LUXR_2"/>
    <property type="match status" value="1"/>
</dbReference>
<name>A0A5K7YCG8_9BACT</name>
<evidence type="ECO:0000256" key="1">
    <source>
        <dbReference type="ARBA" id="ARBA00022553"/>
    </source>
</evidence>
<organism evidence="8 9">
    <name type="scientific">Desulfosarcina alkanivorans</name>
    <dbReference type="NCBI Taxonomy" id="571177"/>
    <lineage>
        <taxon>Bacteria</taxon>
        <taxon>Pseudomonadati</taxon>
        <taxon>Thermodesulfobacteriota</taxon>
        <taxon>Desulfobacteria</taxon>
        <taxon>Desulfobacterales</taxon>
        <taxon>Desulfosarcinaceae</taxon>
        <taxon>Desulfosarcina</taxon>
    </lineage>
</organism>
<dbReference type="SMART" id="SM00421">
    <property type="entry name" value="HTH_LUXR"/>
    <property type="match status" value="1"/>
</dbReference>
<keyword evidence="4" id="KW-0804">Transcription</keyword>
<dbReference type="SMART" id="SM00448">
    <property type="entry name" value="REC"/>
    <property type="match status" value="1"/>
</dbReference>
<dbReference type="Pfam" id="PF00196">
    <property type="entry name" value="GerE"/>
    <property type="match status" value="1"/>
</dbReference>
<dbReference type="CDD" id="cd06170">
    <property type="entry name" value="LuxR_C_like"/>
    <property type="match status" value="1"/>
</dbReference>
<protein>
    <submittedName>
        <fullName evidence="8">DNA-binding response regulator</fullName>
    </submittedName>
</protein>
<evidence type="ECO:0000313" key="8">
    <source>
        <dbReference type="EMBL" id="BBO66115.1"/>
    </source>
</evidence>
<evidence type="ECO:0000256" key="4">
    <source>
        <dbReference type="ARBA" id="ARBA00023163"/>
    </source>
</evidence>
<accession>A0A5K7YCG8</accession>
<dbReference type="PROSITE" id="PS00622">
    <property type="entry name" value="HTH_LUXR_1"/>
    <property type="match status" value="1"/>
</dbReference>
<dbReference type="GO" id="GO:0006355">
    <property type="term" value="P:regulation of DNA-templated transcription"/>
    <property type="evidence" value="ECO:0007669"/>
    <property type="project" value="InterPro"/>
</dbReference>
<dbReference type="OrthoDB" id="9780312at2"/>
<feature type="domain" description="HTH luxR-type" evidence="6">
    <location>
        <begin position="149"/>
        <end position="214"/>
    </location>
</feature>
<dbReference type="RefSeq" id="WP_155314537.1">
    <property type="nucleotide sequence ID" value="NZ_AP021874.1"/>
</dbReference>
<keyword evidence="9" id="KW-1185">Reference proteome</keyword>
<dbReference type="InterPro" id="IPR058245">
    <property type="entry name" value="NreC/VraR/RcsB-like_REC"/>
</dbReference>
<evidence type="ECO:0000256" key="3">
    <source>
        <dbReference type="ARBA" id="ARBA00023125"/>
    </source>
</evidence>
<dbReference type="InterPro" id="IPR000792">
    <property type="entry name" value="Tscrpt_reg_LuxR_C"/>
</dbReference>
<sequence>MDKIYRIFIVEDHQLFREGLKSMLKNRDDVEIIGEAQDGLEAVRQIRKSKPDLILLDLSMPKMGGISVMKEVKRELPDTRILALTIHESDQYVIEAFDAGTDGYCIKDASRQELMLALDSVLQGKTYISPGISDQIMEGFLTGRKKMKEHSRWDTITHREREVLKLLAEGYTNKEISEFLSISVKTVEKHRANLIRKLDLHNVAQLTAYAIEKGLMEPKK</sequence>